<dbReference type="SUPFAM" id="SSF53795">
    <property type="entry name" value="PEP carboxykinase-like"/>
    <property type="match status" value="1"/>
</dbReference>
<keyword evidence="2" id="KW-1185">Reference proteome</keyword>
<reference evidence="1 2" key="1">
    <citation type="submission" date="2017-05" db="EMBL/GenBank/DDBJ databases">
        <title>Butyricicoccus porcorum sp. nov. a butyrate-producing bacterium from the swine intestinal tract.</title>
        <authorList>
            <person name="Trachsel J."/>
            <person name="Humphrey S."/>
            <person name="Allen H.K."/>
        </authorList>
    </citation>
    <scope>NUCLEOTIDE SEQUENCE [LARGE SCALE GENOMIC DNA]</scope>
    <source>
        <strain evidence="1">BB10</strain>
    </source>
</reference>
<name>A0A252F5R3_9FIRM</name>
<evidence type="ECO:0000313" key="1">
    <source>
        <dbReference type="EMBL" id="OUM21115.1"/>
    </source>
</evidence>
<organism evidence="1 2">
    <name type="scientific">Butyricicoccus porcorum</name>
    <dbReference type="NCBI Taxonomy" id="1945634"/>
    <lineage>
        <taxon>Bacteria</taxon>
        <taxon>Bacillati</taxon>
        <taxon>Bacillota</taxon>
        <taxon>Clostridia</taxon>
        <taxon>Eubacteriales</taxon>
        <taxon>Butyricicoccaceae</taxon>
        <taxon>Butyricicoccus</taxon>
    </lineage>
</organism>
<sequence length="227" mass="25788">MSGNICFREDALIQRYYWKENEYIYRVEKEYGRGNTPCRIFIPESFADTFCKSGNLMNYLAIERMMLQFDRVFLHASVVIYRGKTYLFSAPSGGGKSTHAALWKQYCGAELINGDKALIAVRASGCVAYGSPVAGSSEIYQNLGAPLAAIIFLRKGKENRAEILHGRNAYLNVYSELVKCPWDQNYNCRLLELTEQIVKTTPLLSLECTPDLEAVEYILGYLERKEI</sequence>
<dbReference type="InterPro" id="IPR027417">
    <property type="entry name" value="P-loop_NTPase"/>
</dbReference>
<dbReference type="Gene3D" id="3.40.50.300">
    <property type="entry name" value="P-loop containing nucleotide triphosphate hydrolases"/>
    <property type="match status" value="1"/>
</dbReference>
<proteinExistence type="predicted"/>
<evidence type="ECO:0008006" key="3">
    <source>
        <dbReference type="Google" id="ProtNLM"/>
    </source>
</evidence>
<comment type="caution">
    <text evidence="1">The sequence shown here is derived from an EMBL/GenBank/DDBJ whole genome shotgun (WGS) entry which is preliminary data.</text>
</comment>
<dbReference type="AlphaFoldDB" id="A0A252F5R3"/>
<accession>A0A252F5R3</accession>
<protein>
    <recommendedName>
        <fullName evidence="3">Phosphoenolpyruvate carboxykinase</fullName>
    </recommendedName>
</protein>
<evidence type="ECO:0000313" key="2">
    <source>
        <dbReference type="Proteomes" id="UP000194903"/>
    </source>
</evidence>
<gene>
    <name evidence="1" type="ORF">CBW42_03520</name>
</gene>
<dbReference type="EMBL" id="NHOC01000003">
    <property type="protein sequence ID" value="OUM21115.1"/>
    <property type="molecule type" value="Genomic_DNA"/>
</dbReference>
<dbReference type="Proteomes" id="UP000194903">
    <property type="component" value="Unassembled WGS sequence"/>
</dbReference>